<protein>
    <recommendedName>
        <fullName evidence="3">MmcQ family protein</fullName>
    </recommendedName>
</protein>
<dbReference type="InterPro" id="IPR038056">
    <property type="entry name" value="YjbR-like_sf"/>
</dbReference>
<organism evidence="1 2">
    <name type="scientific">Companilactobacillus heilongjiangensis</name>
    <dbReference type="NCBI Taxonomy" id="1074467"/>
    <lineage>
        <taxon>Bacteria</taxon>
        <taxon>Bacillati</taxon>
        <taxon>Bacillota</taxon>
        <taxon>Bacilli</taxon>
        <taxon>Lactobacillales</taxon>
        <taxon>Lactobacillaceae</taxon>
        <taxon>Companilactobacillus</taxon>
    </lineage>
</organism>
<dbReference type="OrthoDB" id="9789813at2"/>
<dbReference type="Gene3D" id="3.90.1150.30">
    <property type="match status" value="1"/>
</dbReference>
<dbReference type="AlphaFoldDB" id="A0A0K2LCG1"/>
<dbReference type="RefSeq" id="WP_041501843.1">
    <property type="nucleotide sequence ID" value="NZ_BJDV01000001.1"/>
</dbReference>
<accession>A0A0K2LCG1</accession>
<proteinExistence type="predicted"/>
<dbReference type="SUPFAM" id="SSF142906">
    <property type="entry name" value="YjbR-like"/>
    <property type="match status" value="1"/>
</dbReference>
<dbReference type="EMBL" id="CP012559">
    <property type="protein sequence ID" value="ALB28986.1"/>
    <property type="molecule type" value="Genomic_DNA"/>
</dbReference>
<evidence type="ECO:0000313" key="2">
    <source>
        <dbReference type="Proteomes" id="UP000061546"/>
    </source>
</evidence>
<dbReference type="PANTHER" id="PTHR35145">
    <property type="entry name" value="CYTOPLASMIC PROTEIN-RELATED"/>
    <property type="match status" value="1"/>
</dbReference>
<name>A0A0K2LCG1_9LACO</name>
<keyword evidence="2" id="KW-1185">Reference proteome</keyword>
<dbReference type="PANTHER" id="PTHR35145:SF1">
    <property type="entry name" value="CYTOPLASMIC PROTEIN"/>
    <property type="match status" value="1"/>
</dbReference>
<evidence type="ECO:0008006" key="3">
    <source>
        <dbReference type="Google" id="ProtNLM"/>
    </source>
</evidence>
<dbReference type="InterPro" id="IPR007351">
    <property type="entry name" value="YjbR"/>
</dbReference>
<dbReference type="Pfam" id="PF04237">
    <property type="entry name" value="YjbR"/>
    <property type="match status" value="1"/>
</dbReference>
<dbReference type="InterPro" id="IPR058532">
    <property type="entry name" value="YjbR/MT2646/Rv2570-like"/>
</dbReference>
<dbReference type="KEGG" id="lhi:JP39_06210"/>
<reference evidence="1 2" key="1">
    <citation type="submission" date="2015-08" db="EMBL/GenBank/DDBJ databases">
        <title>Genomic sequence of Lactobacillus heilongjiangensis DSM 28069, isolated from Chinese traditional pickle.</title>
        <authorList>
            <person name="Jiang X."/>
            <person name="Zheng B."/>
            <person name="Cheng H."/>
        </authorList>
    </citation>
    <scope>NUCLEOTIDE SEQUENCE [LARGE SCALE GENOMIC DNA]</scope>
    <source>
        <strain evidence="1 2">DSM 28069</strain>
    </source>
</reference>
<dbReference type="STRING" id="1074467.JP39_06210"/>
<sequence>MAVIKFKDSKVDLDKLVKFGFVKNGMAYEYQESIVDNQFLLKVTVNTDGGLETQVIDSETKAEYVLHLQPGATGKFVTKVANEYQAVLDKIQAACYEKDVFKEPQVKDVSDYINDTYDSQLEFLWKRSIHNAIWRRGDTNKWFGLLSVIPKSKLGLDSDETVTVIDMRADPEMIEKLVDNKKYFPGYHMSKRSWYTIMLNGSVDNQEIFERLQESYDLAK</sequence>
<evidence type="ECO:0000313" key="1">
    <source>
        <dbReference type="EMBL" id="ALB28986.1"/>
    </source>
</evidence>
<gene>
    <name evidence="1" type="ORF">JP39_06210</name>
</gene>
<dbReference type="Proteomes" id="UP000061546">
    <property type="component" value="Chromosome"/>
</dbReference>